<proteinExistence type="predicted"/>
<dbReference type="Gene3D" id="3.10.180.10">
    <property type="entry name" value="2,3-Dihydroxybiphenyl 1,2-Dioxygenase, domain 1"/>
    <property type="match status" value="1"/>
</dbReference>
<protein>
    <submittedName>
        <fullName evidence="2">VOC family protein</fullName>
    </submittedName>
</protein>
<name>A0A5D4RV85_9BACI</name>
<dbReference type="RefSeq" id="WP_079515307.1">
    <property type="nucleotide sequence ID" value="NZ_CP081870.1"/>
</dbReference>
<dbReference type="Proteomes" id="UP000322997">
    <property type="component" value="Unassembled WGS sequence"/>
</dbReference>
<dbReference type="InterPro" id="IPR037523">
    <property type="entry name" value="VOC_core"/>
</dbReference>
<dbReference type="InterPro" id="IPR029068">
    <property type="entry name" value="Glyas_Bleomycin-R_OHBP_Dase"/>
</dbReference>
<evidence type="ECO:0000313" key="2">
    <source>
        <dbReference type="EMBL" id="TYS55305.1"/>
    </source>
</evidence>
<evidence type="ECO:0000313" key="3">
    <source>
        <dbReference type="Proteomes" id="UP000322997"/>
    </source>
</evidence>
<evidence type="ECO:0000259" key="1">
    <source>
        <dbReference type="PROSITE" id="PS51819"/>
    </source>
</evidence>
<dbReference type="AlphaFoldDB" id="A0A5D4RV85"/>
<comment type="caution">
    <text evidence="2">The sequence shown here is derived from an EMBL/GenBank/DDBJ whole genome shotgun (WGS) entry which is preliminary data.</text>
</comment>
<dbReference type="InterPro" id="IPR004360">
    <property type="entry name" value="Glyas_Fos-R_dOase_dom"/>
</dbReference>
<dbReference type="PROSITE" id="PS51819">
    <property type="entry name" value="VOC"/>
    <property type="match status" value="1"/>
</dbReference>
<feature type="domain" description="VOC" evidence="1">
    <location>
        <begin position="6"/>
        <end position="120"/>
    </location>
</feature>
<dbReference type="Pfam" id="PF00903">
    <property type="entry name" value="Glyoxalase"/>
    <property type="match status" value="1"/>
</dbReference>
<dbReference type="GeneID" id="89533773"/>
<accession>A0A5D4RV85</accession>
<dbReference type="EMBL" id="VTEQ01000002">
    <property type="protein sequence ID" value="TYS55305.1"/>
    <property type="molecule type" value="Genomic_DNA"/>
</dbReference>
<reference evidence="2 3" key="1">
    <citation type="submission" date="2019-08" db="EMBL/GenBank/DDBJ databases">
        <title>Bacillus genomes from the desert of Cuatro Cienegas, Coahuila.</title>
        <authorList>
            <person name="Olmedo-Alvarez G."/>
        </authorList>
    </citation>
    <scope>NUCLEOTIDE SEQUENCE [LARGE SCALE GENOMIC DNA]</scope>
    <source>
        <strain evidence="2 3">CH108_3D</strain>
    </source>
</reference>
<organism evidence="2 3">
    <name type="scientific">Rossellomorea marisflavi</name>
    <dbReference type="NCBI Taxonomy" id="189381"/>
    <lineage>
        <taxon>Bacteria</taxon>
        <taxon>Bacillati</taxon>
        <taxon>Bacillota</taxon>
        <taxon>Bacilli</taxon>
        <taxon>Bacillales</taxon>
        <taxon>Bacillaceae</taxon>
        <taxon>Rossellomorea</taxon>
    </lineage>
</organism>
<gene>
    <name evidence="2" type="ORF">FZC83_10220</name>
</gene>
<sequence length="134" mass="15642">MEAYPMPLFIKLEVRDIERSMEWYKEVLDFNVVYCLSGQEDNIVMAHIRGDKYQDLMLIHARSPVHPNGITINLQWQDVQMTAKRAPAESIIEGPVERPWNAREIVLQDPDGYRLIISEVLQPDLSFDEVMKEI</sequence>
<dbReference type="SUPFAM" id="SSF54593">
    <property type="entry name" value="Glyoxalase/Bleomycin resistance protein/Dihydroxybiphenyl dioxygenase"/>
    <property type="match status" value="1"/>
</dbReference>